<dbReference type="InterPro" id="IPR025868">
    <property type="entry name" value="Zn_ribbon_dom_put"/>
</dbReference>
<dbReference type="EMBL" id="RJJX01000010">
    <property type="protein sequence ID" value="RUT78245.1"/>
    <property type="molecule type" value="Genomic_DNA"/>
</dbReference>
<dbReference type="Proteomes" id="UP000282985">
    <property type="component" value="Unassembled WGS sequence"/>
</dbReference>
<proteinExistence type="predicted"/>
<evidence type="ECO:0000313" key="3">
    <source>
        <dbReference type="Proteomes" id="UP000282985"/>
    </source>
</evidence>
<feature type="domain" description="Putative zinc ribbon" evidence="1">
    <location>
        <begin position="8"/>
        <end position="87"/>
    </location>
</feature>
<accession>A0A434AUY2</accession>
<sequence length="89" mass="10199">MKKAYKNCQSCGMPLKKDKFSGGTDQDGNKSKMYCSYCYSNGEFLNPEINTTAKMQNFAKEKLKAMGFPGFIAKFFTKSIPNLERWKKE</sequence>
<dbReference type="RefSeq" id="WP_127343688.1">
    <property type="nucleotide sequence ID" value="NZ_RJJX01000010.1"/>
</dbReference>
<gene>
    <name evidence="2" type="ORF">DLK05_09215</name>
</gene>
<reference evidence="2 3" key="1">
    <citation type="submission" date="2018-11" db="EMBL/GenBank/DDBJ databases">
        <title>Parancylomarina longa gen. nov., sp. nov., isolated from sediments of southern Okinawa.</title>
        <authorList>
            <person name="Fu T."/>
        </authorList>
    </citation>
    <scope>NUCLEOTIDE SEQUENCE [LARGE SCALE GENOMIC DNA]</scope>
    <source>
        <strain evidence="2 3">T3-2 S1-C</strain>
    </source>
</reference>
<dbReference type="AlphaFoldDB" id="A0A434AUY2"/>
<protein>
    <recommendedName>
        <fullName evidence="1">Putative zinc ribbon domain-containing protein</fullName>
    </recommendedName>
</protein>
<keyword evidence="3" id="KW-1185">Reference proteome</keyword>
<dbReference type="Pfam" id="PF12674">
    <property type="entry name" value="Zn_ribbon_2"/>
    <property type="match status" value="1"/>
</dbReference>
<evidence type="ECO:0000313" key="2">
    <source>
        <dbReference type="EMBL" id="RUT78245.1"/>
    </source>
</evidence>
<comment type="caution">
    <text evidence="2">The sequence shown here is derived from an EMBL/GenBank/DDBJ whole genome shotgun (WGS) entry which is preliminary data.</text>
</comment>
<evidence type="ECO:0000259" key="1">
    <source>
        <dbReference type="Pfam" id="PF12674"/>
    </source>
</evidence>
<dbReference type="OrthoDB" id="9801008at2"/>
<organism evidence="2 3">
    <name type="scientific">Ancylomarina longa</name>
    <dbReference type="NCBI Taxonomy" id="2487017"/>
    <lineage>
        <taxon>Bacteria</taxon>
        <taxon>Pseudomonadati</taxon>
        <taxon>Bacteroidota</taxon>
        <taxon>Bacteroidia</taxon>
        <taxon>Marinilabiliales</taxon>
        <taxon>Marinifilaceae</taxon>
        <taxon>Ancylomarina</taxon>
    </lineage>
</organism>
<name>A0A434AUY2_9BACT</name>